<keyword evidence="2" id="KW-0472">Membrane</keyword>
<keyword evidence="2" id="KW-1133">Transmembrane helix</keyword>
<dbReference type="Proteomes" id="UP000734271">
    <property type="component" value="Unassembled WGS sequence"/>
</dbReference>
<organism evidence="3 4">
    <name type="scientific">Anaerococcus murdochii</name>
    <dbReference type="NCBI Taxonomy" id="411577"/>
    <lineage>
        <taxon>Bacteria</taxon>
        <taxon>Bacillati</taxon>
        <taxon>Bacillota</taxon>
        <taxon>Tissierellia</taxon>
        <taxon>Tissierellales</taxon>
        <taxon>Peptoniphilaceae</taxon>
        <taxon>Anaerococcus</taxon>
    </lineage>
</organism>
<feature type="coiled-coil region" evidence="1">
    <location>
        <begin position="185"/>
        <end position="245"/>
    </location>
</feature>
<proteinExistence type="predicted"/>
<name>A0ABS7T0J5_9FIRM</name>
<evidence type="ECO:0008006" key="5">
    <source>
        <dbReference type="Google" id="ProtNLM"/>
    </source>
</evidence>
<keyword evidence="4" id="KW-1185">Reference proteome</keyword>
<feature type="transmembrane region" description="Helical" evidence="2">
    <location>
        <begin position="31"/>
        <end position="48"/>
    </location>
</feature>
<protein>
    <recommendedName>
        <fullName evidence="5">Viral A-type inclusion protein</fullName>
    </recommendedName>
</protein>
<sequence>MIKEYLERFLYHIEQPCDIPILNKRIKFKNLYLIILLIFMFVFIGFSIKRSLDTSRQEKIEKEFAIAEELSKEEERKDNEIEEVEETNLDDYENRDKIEEDNTNTVDLSLLTEEERKKRSEDIEDVDLIKNKNNEIKDEEIKSNQNQYQEELKKRYAEQSRTIEANNNYDSNRIIPNGYVYSNNNDAEYKENIEFKNRLDTLEKEVNSLGVNSDIGTIQTKQKELENLTEEIKKQKEIIEKLGQAIEGSRSNEQNYKMLVLNNKKIMLLNDKESYLVTKTDDDMDLMTYIKLLSDFLDDKVKEQTKFSIEKIDESDFNNIINKLEKAGVELW</sequence>
<evidence type="ECO:0000256" key="1">
    <source>
        <dbReference type="SAM" id="Coils"/>
    </source>
</evidence>
<comment type="caution">
    <text evidence="3">The sequence shown here is derived from an EMBL/GenBank/DDBJ whole genome shotgun (WGS) entry which is preliminary data.</text>
</comment>
<reference evidence="3 4" key="1">
    <citation type="submission" date="2021-08" db="EMBL/GenBank/DDBJ databases">
        <title>FDA dAtabase for Regulatory Grade micrObial Sequences (FDA-ARGOS): Supporting development and validation of Infectious Disease Dx tests.</title>
        <authorList>
            <person name="Sproer C."/>
            <person name="Gronow S."/>
            <person name="Severitt S."/>
            <person name="Schroder I."/>
            <person name="Tallon L."/>
            <person name="Sadzewicz L."/>
            <person name="Zhao X."/>
            <person name="Boylan J."/>
            <person name="Ott S."/>
            <person name="Bowen H."/>
            <person name="Vavikolanu K."/>
            <person name="Hazen T."/>
            <person name="Aluvathingal J."/>
            <person name="Nadendla S."/>
            <person name="Lowell S."/>
            <person name="Myers T."/>
            <person name="Yan Y."/>
            <person name="Sichtig H."/>
        </authorList>
    </citation>
    <scope>NUCLEOTIDE SEQUENCE [LARGE SCALE GENOMIC DNA]</scope>
    <source>
        <strain evidence="3 4">FDAARGOS_1460</strain>
    </source>
</reference>
<keyword evidence="1" id="KW-0175">Coiled coil</keyword>
<evidence type="ECO:0000313" key="3">
    <source>
        <dbReference type="EMBL" id="MBZ2387312.1"/>
    </source>
</evidence>
<accession>A0ABS7T0J5</accession>
<feature type="coiled-coil region" evidence="1">
    <location>
        <begin position="57"/>
        <end position="90"/>
    </location>
</feature>
<dbReference type="EMBL" id="JAIPME010000002">
    <property type="protein sequence ID" value="MBZ2387312.1"/>
    <property type="molecule type" value="Genomic_DNA"/>
</dbReference>
<keyword evidence="2" id="KW-0812">Transmembrane</keyword>
<gene>
    <name evidence="3" type="ORF">K8P03_08460</name>
</gene>
<evidence type="ECO:0000256" key="2">
    <source>
        <dbReference type="SAM" id="Phobius"/>
    </source>
</evidence>
<dbReference type="RefSeq" id="WP_223420257.1">
    <property type="nucleotide sequence ID" value="NZ_JAIPME010000002.1"/>
</dbReference>
<evidence type="ECO:0000313" key="4">
    <source>
        <dbReference type="Proteomes" id="UP000734271"/>
    </source>
</evidence>